<evidence type="ECO:0000256" key="4">
    <source>
        <dbReference type="SAM" id="MobiDB-lite"/>
    </source>
</evidence>
<evidence type="ECO:0000256" key="1">
    <source>
        <dbReference type="ARBA" id="ARBA00004418"/>
    </source>
</evidence>
<dbReference type="Pfam" id="PF00496">
    <property type="entry name" value="SBP_bac_5"/>
    <property type="match status" value="1"/>
</dbReference>
<keyword evidence="7" id="KW-1185">Reference proteome</keyword>
<comment type="caution">
    <text evidence="6">The sequence shown here is derived from an EMBL/GenBank/DDBJ whole genome shotgun (WGS) entry which is preliminary data.</text>
</comment>
<dbReference type="GO" id="GO:1904680">
    <property type="term" value="F:peptide transmembrane transporter activity"/>
    <property type="evidence" value="ECO:0007669"/>
    <property type="project" value="TreeGrafter"/>
</dbReference>
<dbReference type="Proteomes" id="UP000244069">
    <property type="component" value="Unassembled WGS sequence"/>
</dbReference>
<keyword evidence="3" id="KW-0732">Signal</keyword>
<evidence type="ECO:0000256" key="3">
    <source>
        <dbReference type="ARBA" id="ARBA00022729"/>
    </source>
</evidence>
<dbReference type="EMBL" id="QBKN01000008">
    <property type="protein sequence ID" value="PTX48851.1"/>
    <property type="molecule type" value="Genomic_DNA"/>
</dbReference>
<sequence>MRNVVQTDKAHRHRQNDGAMAKTPPDNDNMCHRETTMTQTKDQWVHPAAKLYAREFKQGLMDRREFLARSTMLGMTATAAYALGGLGSPAAAQETPQEGGTLRMQIEVRQHKDTRTYDWSQMCWVTAGTLEMLVEYNSDGSFRGMLLESWEANDDATEYTLNVRQGVSWNNGEPFTAEHVAFNIERWCDKSVEGNSMAGRMDTLIDPETGQLAEGVLEIVDDHTIKLTLPRPDITIIAGMSDYPAPVVHPSYDPAADLSELVGTGPMIVEELSVGRQAILVKGDHPWWGNEAFEEGGYYLDRIEYIDYGQDPAAWLAAAEADEVDVFYESVGDFIEILDSLGLKKSEVVTGATIVVRPNQNAEVDGMKPYADKRVRQALVMAVDNEICLELGYAGRGEVARNFHVAPVHPEYDDSVQRLPYDPEGARALMEEAGMADFEHELLSIDDDWRKNTTDAVAAQLRDASIKVSRRVLPGSTFWNDWTNFPFSSTNWNHRPLGVQILALAYRTGEAWNEFGFSNEEFDSLLAEANSIADADARREVVGRMEEILVDEGVTILPYWRSLYRHMKPEVVGADMHIAFMPQIYKWGFAA</sequence>
<comment type="similarity">
    <text evidence="2">Belongs to the bacterial solute-binding protein 5 family.</text>
</comment>
<protein>
    <submittedName>
        <fullName evidence="6">Peptide/nickel transport system substrate-binding protein</fullName>
    </submittedName>
</protein>
<name>A0A2T6AYF5_9RHOB</name>
<dbReference type="InterPro" id="IPR000914">
    <property type="entry name" value="SBP_5_dom"/>
</dbReference>
<evidence type="ECO:0000256" key="2">
    <source>
        <dbReference type="ARBA" id="ARBA00005695"/>
    </source>
</evidence>
<dbReference type="PIRSF" id="PIRSF002741">
    <property type="entry name" value="MppA"/>
    <property type="match status" value="1"/>
</dbReference>
<proteinExistence type="inferred from homology"/>
<dbReference type="GO" id="GO:0030288">
    <property type="term" value="C:outer membrane-bounded periplasmic space"/>
    <property type="evidence" value="ECO:0007669"/>
    <property type="project" value="UniProtKB-ARBA"/>
</dbReference>
<dbReference type="SUPFAM" id="SSF53850">
    <property type="entry name" value="Periplasmic binding protein-like II"/>
    <property type="match status" value="1"/>
</dbReference>
<dbReference type="PANTHER" id="PTHR30290:SF38">
    <property type="entry name" value="D,D-DIPEPTIDE-BINDING PERIPLASMIC PROTEIN DDPA-RELATED"/>
    <property type="match status" value="1"/>
</dbReference>
<feature type="domain" description="Solute-binding protein family 5" evidence="5">
    <location>
        <begin position="143"/>
        <end position="494"/>
    </location>
</feature>
<gene>
    <name evidence="6" type="ORF">C8N44_108129</name>
</gene>
<dbReference type="PANTHER" id="PTHR30290">
    <property type="entry name" value="PERIPLASMIC BINDING COMPONENT OF ABC TRANSPORTER"/>
    <property type="match status" value="1"/>
</dbReference>
<dbReference type="AlphaFoldDB" id="A0A2T6AYF5"/>
<accession>A0A2T6AYF5</accession>
<evidence type="ECO:0000313" key="6">
    <source>
        <dbReference type="EMBL" id="PTX48851.1"/>
    </source>
</evidence>
<organism evidence="6 7">
    <name type="scientific">Allosediminivita pacifica</name>
    <dbReference type="NCBI Taxonomy" id="1267769"/>
    <lineage>
        <taxon>Bacteria</taxon>
        <taxon>Pseudomonadati</taxon>
        <taxon>Pseudomonadota</taxon>
        <taxon>Alphaproteobacteria</taxon>
        <taxon>Rhodobacterales</taxon>
        <taxon>Paracoccaceae</taxon>
        <taxon>Allosediminivita</taxon>
    </lineage>
</organism>
<dbReference type="InterPro" id="IPR039424">
    <property type="entry name" value="SBP_5"/>
</dbReference>
<feature type="region of interest" description="Disordered" evidence="4">
    <location>
        <begin position="1"/>
        <end position="29"/>
    </location>
</feature>
<dbReference type="GO" id="GO:0043190">
    <property type="term" value="C:ATP-binding cassette (ABC) transporter complex"/>
    <property type="evidence" value="ECO:0007669"/>
    <property type="project" value="InterPro"/>
</dbReference>
<evidence type="ECO:0000313" key="7">
    <source>
        <dbReference type="Proteomes" id="UP000244069"/>
    </source>
</evidence>
<dbReference type="GO" id="GO:0015833">
    <property type="term" value="P:peptide transport"/>
    <property type="evidence" value="ECO:0007669"/>
    <property type="project" value="TreeGrafter"/>
</dbReference>
<dbReference type="CDD" id="cd08503">
    <property type="entry name" value="PBP2_NikA_DppA_OppA_like_17"/>
    <property type="match status" value="1"/>
</dbReference>
<reference evidence="6 7" key="1">
    <citation type="submission" date="2018-04" db="EMBL/GenBank/DDBJ databases">
        <title>Genomic Encyclopedia of Archaeal and Bacterial Type Strains, Phase II (KMG-II): from individual species to whole genera.</title>
        <authorList>
            <person name="Goeker M."/>
        </authorList>
    </citation>
    <scope>NUCLEOTIDE SEQUENCE [LARGE SCALE GENOMIC DNA]</scope>
    <source>
        <strain evidence="6 7">DSM 29329</strain>
    </source>
</reference>
<dbReference type="InterPro" id="IPR030678">
    <property type="entry name" value="Peptide/Ni-bd"/>
</dbReference>
<evidence type="ECO:0000259" key="5">
    <source>
        <dbReference type="Pfam" id="PF00496"/>
    </source>
</evidence>
<dbReference type="Gene3D" id="3.40.190.10">
    <property type="entry name" value="Periplasmic binding protein-like II"/>
    <property type="match status" value="1"/>
</dbReference>
<dbReference type="Gene3D" id="3.10.105.10">
    <property type="entry name" value="Dipeptide-binding Protein, Domain 3"/>
    <property type="match status" value="1"/>
</dbReference>
<comment type="subcellular location">
    <subcellularLocation>
        <location evidence="1">Periplasm</location>
    </subcellularLocation>
</comment>